<gene>
    <name evidence="1" type="ORF">N658DRAFT_140134</name>
</gene>
<accession>A0AAN6T025</accession>
<proteinExistence type="predicted"/>
<dbReference type="EMBL" id="MU863643">
    <property type="protein sequence ID" value="KAK4100135.1"/>
    <property type="molecule type" value="Genomic_DNA"/>
</dbReference>
<name>A0AAN6T025_9PEZI</name>
<organism evidence="1 2">
    <name type="scientific">Parathielavia hyrcaniae</name>
    <dbReference type="NCBI Taxonomy" id="113614"/>
    <lineage>
        <taxon>Eukaryota</taxon>
        <taxon>Fungi</taxon>
        <taxon>Dikarya</taxon>
        <taxon>Ascomycota</taxon>
        <taxon>Pezizomycotina</taxon>
        <taxon>Sordariomycetes</taxon>
        <taxon>Sordariomycetidae</taxon>
        <taxon>Sordariales</taxon>
        <taxon>Chaetomiaceae</taxon>
        <taxon>Parathielavia</taxon>
    </lineage>
</organism>
<reference evidence="1" key="1">
    <citation type="journal article" date="2023" name="Mol. Phylogenet. Evol.">
        <title>Genome-scale phylogeny and comparative genomics of the fungal order Sordariales.</title>
        <authorList>
            <person name="Hensen N."/>
            <person name="Bonometti L."/>
            <person name="Westerberg I."/>
            <person name="Brannstrom I.O."/>
            <person name="Guillou S."/>
            <person name="Cros-Aarteil S."/>
            <person name="Calhoun S."/>
            <person name="Haridas S."/>
            <person name="Kuo A."/>
            <person name="Mondo S."/>
            <person name="Pangilinan J."/>
            <person name="Riley R."/>
            <person name="LaButti K."/>
            <person name="Andreopoulos B."/>
            <person name="Lipzen A."/>
            <person name="Chen C."/>
            <person name="Yan M."/>
            <person name="Daum C."/>
            <person name="Ng V."/>
            <person name="Clum A."/>
            <person name="Steindorff A."/>
            <person name="Ohm R.A."/>
            <person name="Martin F."/>
            <person name="Silar P."/>
            <person name="Natvig D.O."/>
            <person name="Lalanne C."/>
            <person name="Gautier V."/>
            <person name="Ament-Velasquez S.L."/>
            <person name="Kruys A."/>
            <person name="Hutchinson M.I."/>
            <person name="Powell A.J."/>
            <person name="Barry K."/>
            <person name="Miller A.N."/>
            <person name="Grigoriev I.V."/>
            <person name="Debuchy R."/>
            <person name="Gladieux P."/>
            <person name="Hiltunen Thoren M."/>
            <person name="Johannesson H."/>
        </authorList>
    </citation>
    <scope>NUCLEOTIDE SEQUENCE</scope>
    <source>
        <strain evidence="1">CBS 757.83</strain>
    </source>
</reference>
<dbReference type="Proteomes" id="UP001305647">
    <property type="component" value="Unassembled WGS sequence"/>
</dbReference>
<dbReference type="AlphaFoldDB" id="A0AAN6T025"/>
<protein>
    <submittedName>
        <fullName evidence="1">Uncharacterized protein</fullName>
    </submittedName>
</protein>
<sequence length="213" mass="22793">MAGQCSTTAVLALVDSEPPHSAAARQDRPSSTAGDPITCFHSLPITSHHDSQPPSINTRPAFWAGPTIFVSRSTNKTIFGSLFILLVITIPREYTVEQASRFQTATALLGAGRYSTSRTVHPIYNTLLHSSHRSFLGLNPSPLFALPACSITPTHQSTALLVLLIVPLATESPPTSTGEVISPLCGSLVAAHACPKYRPRSFSPEPEPSSRIR</sequence>
<reference evidence="1" key="2">
    <citation type="submission" date="2023-05" db="EMBL/GenBank/DDBJ databases">
        <authorList>
            <consortium name="Lawrence Berkeley National Laboratory"/>
            <person name="Steindorff A."/>
            <person name="Hensen N."/>
            <person name="Bonometti L."/>
            <person name="Westerberg I."/>
            <person name="Brannstrom I.O."/>
            <person name="Guillou S."/>
            <person name="Cros-Aarteil S."/>
            <person name="Calhoun S."/>
            <person name="Haridas S."/>
            <person name="Kuo A."/>
            <person name="Mondo S."/>
            <person name="Pangilinan J."/>
            <person name="Riley R."/>
            <person name="Labutti K."/>
            <person name="Andreopoulos B."/>
            <person name="Lipzen A."/>
            <person name="Chen C."/>
            <person name="Yanf M."/>
            <person name="Daum C."/>
            <person name="Ng V."/>
            <person name="Clum A."/>
            <person name="Ohm R."/>
            <person name="Martin F."/>
            <person name="Silar P."/>
            <person name="Natvig D."/>
            <person name="Lalanne C."/>
            <person name="Gautier V."/>
            <person name="Ament-Velasquez S.L."/>
            <person name="Kruys A."/>
            <person name="Hutchinson M.I."/>
            <person name="Powell A.J."/>
            <person name="Barry K."/>
            <person name="Miller A.N."/>
            <person name="Grigoriev I.V."/>
            <person name="Debuchy R."/>
            <person name="Gladieux P."/>
            <person name="Thoren M.H."/>
            <person name="Johannesson H."/>
        </authorList>
    </citation>
    <scope>NUCLEOTIDE SEQUENCE</scope>
    <source>
        <strain evidence="1">CBS 757.83</strain>
    </source>
</reference>
<evidence type="ECO:0000313" key="1">
    <source>
        <dbReference type="EMBL" id="KAK4100135.1"/>
    </source>
</evidence>
<keyword evidence="2" id="KW-1185">Reference proteome</keyword>
<evidence type="ECO:0000313" key="2">
    <source>
        <dbReference type="Proteomes" id="UP001305647"/>
    </source>
</evidence>
<comment type="caution">
    <text evidence="1">The sequence shown here is derived from an EMBL/GenBank/DDBJ whole genome shotgun (WGS) entry which is preliminary data.</text>
</comment>